<evidence type="ECO:0000313" key="6">
    <source>
        <dbReference type="Proteomes" id="UP001187192"/>
    </source>
</evidence>
<dbReference type="EMBL" id="BTGU01000682">
    <property type="protein sequence ID" value="GMN68735.1"/>
    <property type="molecule type" value="Genomic_DNA"/>
</dbReference>
<name>A0AA88JCH1_FICCA</name>
<feature type="compositionally biased region" description="Basic residues" evidence="1">
    <location>
        <begin position="1"/>
        <end position="12"/>
    </location>
</feature>
<protein>
    <submittedName>
        <fullName evidence="3">Uncharacterized protein</fullName>
    </submittedName>
</protein>
<evidence type="ECO:0000313" key="5">
    <source>
        <dbReference type="EMBL" id="GMN70052.1"/>
    </source>
</evidence>
<sequence length="59" mass="6601">MAGRTPSRHARPPPRAPAPPPATLIRDVDHPPVPLPKPPDSFDGLDPEKRIKDYFWLLV</sequence>
<dbReference type="EMBL" id="BTGU01001011">
    <property type="protein sequence ID" value="GMN70052.1"/>
    <property type="molecule type" value="Genomic_DNA"/>
</dbReference>
<dbReference type="EMBL" id="BTGU01000681">
    <property type="protein sequence ID" value="GMN68728.1"/>
    <property type="molecule type" value="Genomic_DNA"/>
</dbReference>
<feature type="compositionally biased region" description="Pro residues" evidence="1">
    <location>
        <begin position="13"/>
        <end position="22"/>
    </location>
</feature>
<evidence type="ECO:0000256" key="1">
    <source>
        <dbReference type="SAM" id="MobiDB-lite"/>
    </source>
</evidence>
<comment type="caution">
    <text evidence="3">The sequence shown here is derived from an EMBL/GenBank/DDBJ whole genome shotgun (WGS) entry which is preliminary data.</text>
</comment>
<feature type="region of interest" description="Disordered" evidence="1">
    <location>
        <begin position="1"/>
        <end position="45"/>
    </location>
</feature>
<keyword evidence="6" id="KW-1185">Reference proteome</keyword>
<evidence type="ECO:0000313" key="2">
    <source>
        <dbReference type="EMBL" id="GMN68728.1"/>
    </source>
</evidence>
<dbReference type="AlphaFoldDB" id="A0AA88JCH1"/>
<evidence type="ECO:0000313" key="4">
    <source>
        <dbReference type="EMBL" id="GMN70047.1"/>
    </source>
</evidence>
<dbReference type="Proteomes" id="UP001187192">
    <property type="component" value="Unassembled WGS sequence"/>
</dbReference>
<accession>A0AA88JCH1</accession>
<reference evidence="3" key="1">
    <citation type="submission" date="2023-07" db="EMBL/GenBank/DDBJ databases">
        <title>draft genome sequence of fig (Ficus carica).</title>
        <authorList>
            <person name="Takahashi T."/>
            <person name="Nishimura K."/>
        </authorList>
    </citation>
    <scope>NUCLEOTIDE SEQUENCE</scope>
</reference>
<proteinExistence type="predicted"/>
<organism evidence="3 6">
    <name type="scientific">Ficus carica</name>
    <name type="common">Common fig</name>
    <dbReference type="NCBI Taxonomy" id="3494"/>
    <lineage>
        <taxon>Eukaryota</taxon>
        <taxon>Viridiplantae</taxon>
        <taxon>Streptophyta</taxon>
        <taxon>Embryophyta</taxon>
        <taxon>Tracheophyta</taxon>
        <taxon>Spermatophyta</taxon>
        <taxon>Magnoliopsida</taxon>
        <taxon>eudicotyledons</taxon>
        <taxon>Gunneridae</taxon>
        <taxon>Pentapetalae</taxon>
        <taxon>rosids</taxon>
        <taxon>fabids</taxon>
        <taxon>Rosales</taxon>
        <taxon>Moraceae</taxon>
        <taxon>Ficeae</taxon>
        <taxon>Ficus</taxon>
    </lineage>
</organism>
<gene>
    <name evidence="2" type="ORF">TIFTF001_037782</name>
    <name evidence="3" type="ORF">TIFTF001_037791</name>
    <name evidence="4" type="ORF">TIFTF001_039090</name>
    <name evidence="5" type="ORF">TIFTF001_039098</name>
</gene>
<evidence type="ECO:0000313" key="3">
    <source>
        <dbReference type="EMBL" id="GMN68735.1"/>
    </source>
</evidence>
<dbReference type="EMBL" id="BTGU01001010">
    <property type="protein sequence ID" value="GMN70047.1"/>
    <property type="molecule type" value="Genomic_DNA"/>
</dbReference>